<dbReference type="FunFam" id="3.40.50.10990:FF:000001">
    <property type="entry name" value="Riboflavin biosynthesis protein RibBA"/>
    <property type="match status" value="1"/>
</dbReference>
<gene>
    <name evidence="16" type="primary">ribA</name>
    <name evidence="16" type="ORF">PA7_40490</name>
</gene>
<dbReference type="Gene3D" id="3.40.50.10990">
    <property type="entry name" value="GTP cyclohydrolase II"/>
    <property type="match status" value="1"/>
</dbReference>
<dbReference type="InterPro" id="IPR017945">
    <property type="entry name" value="DHBP_synth_RibB-like_a/b_dom"/>
</dbReference>
<evidence type="ECO:0000256" key="14">
    <source>
        <dbReference type="ARBA" id="ARBA00049295"/>
    </source>
</evidence>
<dbReference type="InterPro" id="IPR000926">
    <property type="entry name" value="RibA"/>
</dbReference>
<dbReference type="GO" id="GO:0008686">
    <property type="term" value="F:3,4-dihydroxy-2-butanone-4-phosphate synthase activity"/>
    <property type="evidence" value="ECO:0007669"/>
    <property type="project" value="UniProtKB-EC"/>
</dbReference>
<dbReference type="GO" id="GO:0005525">
    <property type="term" value="F:GTP binding"/>
    <property type="evidence" value="ECO:0007669"/>
    <property type="project" value="UniProtKB-KW"/>
</dbReference>
<evidence type="ECO:0000256" key="4">
    <source>
        <dbReference type="ARBA" id="ARBA00004853"/>
    </source>
</evidence>
<name>A0A511D5Z4_9PSEU</name>
<dbReference type="SUPFAM" id="SSF55821">
    <property type="entry name" value="YrdC/RibB"/>
    <property type="match status" value="1"/>
</dbReference>
<evidence type="ECO:0000256" key="8">
    <source>
        <dbReference type="ARBA" id="ARBA00022723"/>
    </source>
</evidence>
<dbReference type="OrthoDB" id="9793111at2"/>
<keyword evidence="10" id="KW-0378">Hydrolase</keyword>
<evidence type="ECO:0000256" key="1">
    <source>
        <dbReference type="ARBA" id="ARBA00000141"/>
    </source>
</evidence>
<dbReference type="GO" id="GO:0003935">
    <property type="term" value="F:GTP cyclohydrolase II activity"/>
    <property type="evidence" value="ECO:0007669"/>
    <property type="project" value="UniProtKB-EC"/>
</dbReference>
<dbReference type="RefSeq" id="WP_084796397.1">
    <property type="nucleotide sequence ID" value="NZ_AUII01000042.1"/>
</dbReference>
<evidence type="ECO:0000313" key="17">
    <source>
        <dbReference type="Proteomes" id="UP000321328"/>
    </source>
</evidence>
<feature type="domain" description="GTP cyclohydrolase II" evidence="15">
    <location>
        <begin position="223"/>
        <end position="385"/>
    </location>
</feature>
<dbReference type="UniPathway" id="UPA00275">
    <property type="reaction ID" value="UER00399"/>
</dbReference>
<dbReference type="AlphaFoldDB" id="A0A511D5Z4"/>
<comment type="catalytic activity">
    <reaction evidence="14">
        <text>GTP + 4 H2O = 2,5-diamino-6-hydroxy-4-(5-phosphoribosylamino)-pyrimidine + formate + 2 phosphate + 3 H(+)</text>
        <dbReference type="Rhea" id="RHEA:23704"/>
        <dbReference type="ChEBI" id="CHEBI:15377"/>
        <dbReference type="ChEBI" id="CHEBI:15378"/>
        <dbReference type="ChEBI" id="CHEBI:15740"/>
        <dbReference type="ChEBI" id="CHEBI:37565"/>
        <dbReference type="ChEBI" id="CHEBI:43474"/>
        <dbReference type="ChEBI" id="CHEBI:58614"/>
        <dbReference type="EC" id="3.5.4.25"/>
    </reaction>
</comment>
<keyword evidence="9" id="KW-0547">Nucleotide-binding</keyword>
<keyword evidence="11" id="KW-0862">Zinc</keyword>
<dbReference type="CDD" id="cd00641">
    <property type="entry name" value="GTP_cyclohydro2"/>
    <property type="match status" value="1"/>
</dbReference>
<dbReference type="PIRSF" id="PIRSF001259">
    <property type="entry name" value="RibA"/>
    <property type="match status" value="1"/>
</dbReference>
<organism evidence="16 17">
    <name type="scientific">Pseudonocardia asaccharolytica DSM 44247 = NBRC 16224</name>
    <dbReference type="NCBI Taxonomy" id="1123024"/>
    <lineage>
        <taxon>Bacteria</taxon>
        <taxon>Bacillati</taxon>
        <taxon>Actinomycetota</taxon>
        <taxon>Actinomycetes</taxon>
        <taxon>Pseudonocardiales</taxon>
        <taxon>Pseudonocardiaceae</taxon>
        <taxon>Pseudonocardia</taxon>
    </lineage>
</organism>
<dbReference type="InterPro" id="IPR032677">
    <property type="entry name" value="GTP_cyclohydro_II"/>
</dbReference>
<comment type="function">
    <text evidence="13">Catalyzes the conversion of GTP to 2,5-diamino-6-ribosylamino-4(3H)-pyrimidinone 5'-phosphate (DARP), formate and pyrophosphate.</text>
</comment>
<dbReference type="STRING" id="1123024.GCA_000423625_04719"/>
<evidence type="ECO:0000256" key="10">
    <source>
        <dbReference type="ARBA" id="ARBA00022801"/>
    </source>
</evidence>
<evidence type="ECO:0000256" key="13">
    <source>
        <dbReference type="ARBA" id="ARBA00043932"/>
    </source>
</evidence>
<keyword evidence="17" id="KW-1185">Reference proteome</keyword>
<evidence type="ECO:0000256" key="11">
    <source>
        <dbReference type="ARBA" id="ARBA00022833"/>
    </source>
</evidence>
<dbReference type="SUPFAM" id="SSF142695">
    <property type="entry name" value="RibA-like"/>
    <property type="match status" value="1"/>
</dbReference>
<dbReference type="Gene3D" id="3.90.870.10">
    <property type="entry name" value="DHBP synthase"/>
    <property type="match status" value="1"/>
</dbReference>
<comment type="similarity">
    <text evidence="6">In the N-terminal section; belongs to the DHBP synthase family.</text>
</comment>
<keyword evidence="7" id="KW-0686">Riboflavin biosynthesis</keyword>
<evidence type="ECO:0000256" key="2">
    <source>
        <dbReference type="ARBA" id="ARBA00001947"/>
    </source>
</evidence>
<comment type="caution">
    <text evidence="16">The sequence shown here is derived from an EMBL/GenBank/DDBJ whole genome shotgun (WGS) entry which is preliminary data.</text>
</comment>
<evidence type="ECO:0000256" key="3">
    <source>
        <dbReference type="ARBA" id="ARBA00002284"/>
    </source>
</evidence>
<accession>A0A511D5Z4</accession>
<dbReference type="PANTHER" id="PTHR21327:SF18">
    <property type="entry name" value="3,4-DIHYDROXY-2-BUTANONE 4-PHOSPHATE SYNTHASE"/>
    <property type="match status" value="1"/>
</dbReference>
<evidence type="ECO:0000259" key="15">
    <source>
        <dbReference type="Pfam" id="PF00925"/>
    </source>
</evidence>
<evidence type="ECO:0000313" key="16">
    <source>
        <dbReference type="EMBL" id="GEL20212.1"/>
    </source>
</evidence>
<sequence>MVNHSVCGPLDVDRQRDVLSAATSELARGGVAVIVSDGQPDGFGYLIMAAEFADWRRISFFVRHTSGFLCVAMPSDRADSLALPPMVPTGRERSGPEFAVAVDASDGITSGISARDRARTVRLLAESTTMADDLCRPGHVMPIRIHPDGVRGHAQVPEAAVDLCRLAGVAPVAVVCELVAEDGSLLKSPSLVEFAHKYRLPVVTVRQLVTFRNHWECSVEAVAASQLPTAFGDFTIHAYRSDDGVEHLVFVMGNLEQATTPLVRVHSQCALGDVLASLRCDCCTQLTDSLRMIAEAHAGLLVYLRGHEGRGTGLASKIAAYRLHDKGYETVDAKIALSTPDDGRHYADAALILRDLGVARIRLLTNNPDKCRAMTEAGIEVAERVSLLPIAITEDGVSQLSAKTSRIDHLITLLAMLPDSSGRPTHLTSTKNSVERVRPP</sequence>
<dbReference type="EMBL" id="BJVI01000061">
    <property type="protein sequence ID" value="GEL20212.1"/>
    <property type="molecule type" value="Genomic_DNA"/>
</dbReference>
<dbReference type="PANTHER" id="PTHR21327">
    <property type="entry name" value="GTP CYCLOHYDROLASE II-RELATED"/>
    <property type="match status" value="1"/>
</dbReference>
<dbReference type="GO" id="GO:0005829">
    <property type="term" value="C:cytosol"/>
    <property type="evidence" value="ECO:0007669"/>
    <property type="project" value="TreeGrafter"/>
</dbReference>
<dbReference type="InterPro" id="IPR000422">
    <property type="entry name" value="DHBP_synthase_RibB"/>
</dbReference>
<keyword evidence="8" id="KW-0479">Metal-binding</keyword>
<dbReference type="NCBIfam" id="NF001591">
    <property type="entry name" value="PRK00393.1"/>
    <property type="match status" value="1"/>
</dbReference>
<dbReference type="GO" id="GO:0009231">
    <property type="term" value="P:riboflavin biosynthetic process"/>
    <property type="evidence" value="ECO:0007669"/>
    <property type="project" value="UniProtKB-UniPathway"/>
</dbReference>
<keyword evidence="12" id="KW-0342">GTP-binding</keyword>
<evidence type="ECO:0000256" key="6">
    <source>
        <dbReference type="ARBA" id="ARBA00005520"/>
    </source>
</evidence>
<comment type="catalytic activity">
    <reaction evidence="1">
        <text>D-ribulose 5-phosphate = (2S)-2-hydroxy-3-oxobutyl phosphate + formate + H(+)</text>
        <dbReference type="Rhea" id="RHEA:18457"/>
        <dbReference type="ChEBI" id="CHEBI:15378"/>
        <dbReference type="ChEBI" id="CHEBI:15740"/>
        <dbReference type="ChEBI" id="CHEBI:58121"/>
        <dbReference type="ChEBI" id="CHEBI:58830"/>
        <dbReference type="EC" id="4.1.99.12"/>
    </reaction>
</comment>
<protein>
    <submittedName>
        <fullName evidence="16">Riboflavin biosynthesis protein RibBA</fullName>
    </submittedName>
</protein>
<comment type="cofactor">
    <cofactor evidence="2">
        <name>Zn(2+)</name>
        <dbReference type="ChEBI" id="CHEBI:29105"/>
    </cofactor>
</comment>
<comment type="pathway">
    <text evidence="4">Cofactor biosynthesis; riboflavin biosynthesis; 5-amino-6-(D-ribitylamino)uracil from GTP: step 1/4.</text>
</comment>
<dbReference type="InterPro" id="IPR036144">
    <property type="entry name" value="RibA-like_sf"/>
</dbReference>
<evidence type="ECO:0000256" key="9">
    <source>
        <dbReference type="ARBA" id="ARBA00022741"/>
    </source>
</evidence>
<comment type="pathway">
    <text evidence="5">Cofactor biosynthesis; riboflavin biosynthesis; 2-hydroxy-3-oxobutyl phosphate from D-ribulose 5-phosphate: step 1/1.</text>
</comment>
<proteinExistence type="inferred from homology"/>
<reference evidence="16 17" key="1">
    <citation type="submission" date="2019-07" db="EMBL/GenBank/DDBJ databases">
        <title>Whole genome shotgun sequence of Pseudonocardia asaccharolytica NBRC 16224.</title>
        <authorList>
            <person name="Hosoyama A."/>
            <person name="Uohara A."/>
            <person name="Ohji S."/>
            <person name="Ichikawa N."/>
        </authorList>
    </citation>
    <scope>NUCLEOTIDE SEQUENCE [LARGE SCALE GENOMIC DNA]</scope>
    <source>
        <strain evidence="16 17">NBRC 16224</strain>
    </source>
</reference>
<evidence type="ECO:0000256" key="5">
    <source>
        <dbReference type="ARBA" id="ARBA00004904"/>
    </source>
</evidence>
<dbReference type="Pfam" id="PF00925">
    <property type="entry name" value="GTP_cyclohydro2"/>
    <property type="match status" value="1"/>
</dbReference>
<comment type="function">
    <text evidence="3">Catalyzes the conversion of D-ribulose 5-phosphate to formate and 3,4-dihydroxy-2-butanone 4-phosphate.</text>
</comment>
<evidence type="ECO:0000256" key="12">
    <source>
        <dbReference type="ARBA" id="ARBA00023134"/>
    </source>
</evidence>
<dbReference type="GO" id="GO:0046872">
    <property type="term" value="F:metal ion binding"/>
    <property type="evidence" value="ECO:0007669"/>
    <property type="project" value="UniProtKB-KW"/>
</dbReference>
<evidence type="ECO:0000256" key="7">
    <source>
        <dbReference type="ARBA" id="ARBA00022619"/>
    </source>
</evidence>
<dbReference type="Pfam" id="PF00926">
    <property type="entry name" value="DHBP_synthase"/>
    <property type="match status" value="1"/>
</dbReference>
<dbReference type="Proteomes" id="UP000321328">
    <property type="component" value="Unassembled WGS sequence"/>
</dbReference>